<evidence type="ECO:0000313" key="2">
    <source>
        <dbReference type="EMBL" id="TWU08910.1"/>
    </source>
</evidence>
<dbReference type="EMBL" id="SJPP01000002">
    <property type="protein sequence ID" value="TWU08910.1"/>
    <property type="molecule type" value="Genomic_DNA"/>
</dbReference>
<gene>
    <name evidence="2" type="ORF">CA54_41490</name>
</gene>
<organism evidence="2 3">
    <name type="scientific">Symmachiella macrocystis</name>
    <dbReference type="NCBI Taxonomy" id="2527985"/>
    <lineage>
        <taxon>Bacteria</taxon>
        <taxon>Pseudomonadati</taxon>
        <taxon>Planctomycetota</taxon>
        <taxon>Planctomycetia</taxon>
        <taxon>Planctomycetales</taxon>
        <taxon>Planctomycetaceae</taxon>
        <taxon>Symmachiella</taxon>
    </lineage>
</organism>
<name>A0A5C6BAA4_9PLAN</name>
<proteinExistence type="predicted"/>
<sequence>MPGFPSPTIHTGPESDSGGVRPLSTQWLSDEWIAEARRFLSKAYGRVVSQDEAVEILMSFRRLTEVFLSGEEET</sequence>
<feature type="region of interest" description="Disordered" evidence="1">
    <location>
        <begin position="1"/>
        <end position="22"/>
    </location>
</feature>
<accession>A0A5C6BAA4</accession>
<evidence type="ECO:0000256" key="1">
    <source>
        <dbReference type="SAM" id="MobiDB-lite"/>
    </source>
</evidence>
<reference evidence="2 3" key="1">
    <citation type="submission" date="2019-02" db="EMBL/GenBank/DDBJ databases">
        <title>Deep-cultivation of Planctomycetes and their phenomic and genomic characterization uncovers novel biology.</title>
        <authorList>
            <person name="Wiegand S."/>
            <person name="Jogler M."/>
            <person name="Boedeker C."/>
            <person name="Pinto D."/>
            <person name="Vollmers J."/>
            <person name="Rivas-Marin E."/>
            <person name="Kohn T."/>
            <person name="Peeters S.H."/>
            <person name="Heuer A."/>
            <person name="Rast P."/>
            <person name="Oberbeckmann S."/>
            <person name="Bunk B."/>
            <person name="Jeske O."/>
            <person name="Meyerdierks A."/>
            <person name="Storesund J.E."/>
            <person name="Kallscheuer N."/>
            <person name="Luecker S."/>
            <person name="Lage O.M."/>
            <person name="Pohl T."/>
            <person name="Merkel B.J."/>
            <person name="Hornburger P."/>
            <person name="Mueller R.-W."/>
            <person name="Bruemmer F."/>
            <person name="Labrenz M."/>
            <person name="Spormann A.M."/>
            <person name="Op Den Camp H."/>
            <person name="Overmann J."/>
            <person name="Amann R."/>
            <person name="Jetten M.S.M."/>
            <person name="Mascher T."/>
            <person name="Medema M.H."/>
            <person name="Devos D.P."/>
            <person name="Kaster A.-K."/>
            <person name="Ovreas L."/>
            <person name="Rohde M."/>
            <person name="Galperin M.Y."/>
            <person name="Jogler C."/>
        </authorList>
    </citation>
    <scope>NUCLEOTIDE SEQUENCE [LARGE SCALE GENOMIC DNA]</scope>
    <source>
        <strain evidence="2 3">CA54</strain>
    </source>
</reference>
<protein>
    <submittedName>
        <fullName evidence="2">Uncharacterized protein</fullName>
    </submittedName>
</protein>
<comment type="caution">
    <text evidence="2">The sequence shown here is derived from an EMBL/GenBank/DDBJ whole genome shotgun (WGS) entry which is preliminary data.</text>
</comment>
<evidence type="ECO:0000313" key="3">
    <source>
        <dbReference type="Proteomes" id="UP000320735"/>
    </source>
</evidence>
<keyword evidence="3" id="KW-1185">Reference proteome</keyword>
<dbReference type="AlphaFoldDB" id="A0A5C6BAA4"/>
<dbReference type="Proteomes" id="UP000320735">
    <property type="component" value="Unassembled WGS sequence"/>
</dbReference>